<dbReference type="AlphaFoldDB" id="A0AAV6XBQ8"/>
<evidence type="ECO:0000313" key="3">
    <source>
        <dbReference type="EMBL" id="KAG8378087.1"/>
    </source>
</evidence>
<dbReference type="PANTHER" id="PTHR31890:SF9">
    <property type="entry name" value="PLANT INVERTASE_PECTIN METHYLESTERASE INHIBITOR SUPERFAMILY PROTEIN"/>
    <property type="match status" value="1"/>
</dbReference>
<dbReference type="InterPro" id="IPR006501">
    <property type="entry name" value="Pectinesterase_inhib_dom"/>
</dbReference>
<dbReference type="CDD" id="cd15795">
    <property type="entry name" value="PMEI-Pla_a_1_like"/>
    <property type="match status" value="1"/>
</dbReference>
<organism evidence="3 4">
    <name type="scientific">Buddleja alternifolia</name>
    <dbReference type="NCBI Taxonomy" id="168488"/>
    <lineage>
        <taxon>Eukaryota</taxon>
        <taxon>Viridiplantae</taxon>
        <taxon>Streptophyta</taxon>
        <taxon>Embryophyta</taxon>
        <taxon>Tracheophyta</taxon>
        <taxon>Spermatophyta</taxon>
        <taxon>Magnoliopsida</taxon>
        <taxon>eudicotyledons</taxon>
        <taxon>Gunneridae</taxon>
        <taxon>Pentapetalae</taxon>
        <taxon>asterids</taxon>
        <taxon>lamiids</taxon>
        <taxon>Lamiales</taxon>
        <taxon>Scrophulariaceae</taxon>
        <taxon>Buddlejeae</taxon>
        <taxon>Buddleja</taxon>
    </lineage>
</organism>
<feature type="chain" id="PRO_5043540753" description="Pectinesterase inhibitor domain-containing protein" evidence="1">
    <location>
        <begin position="30"/>
        <end position="204"/>
    </location>
</feature>
<dbReference type="InterPro" id="IPR034088">
    <property type="entry name" value="Pla_a_1-like"/>
</dbReference>
<dbReference type="Proteomes" id="UP000826271">
    <property type="component" value="Unassembled WGS sequence"/>
</dbReference>
<comment type="caution">
    <text evidence="3">The sequence shown here is derived from an EMBL/GenBank/DDBJ whole genome shotgun (WGS) entry which is preliminary data.</text>
</comment>
<dbReference type="PANTHER" id="PTHR31890">
    <property type="entry name" value="PLANT INVERTASE/PECTIN METHYLESTERASE INHIBITOR SUPERFAMILY PROTEIN"/>
    <property type="match status" value="1"/>
</dbReference>
<dbReference type="InterPro" id="IPR035513">
    <property type="entry name" value="Invertase/methylesterase_inhib"/>
</dbReference>
<feature type="domain" description="Pectinesterase inhibitor" evidence="2">
    <location>
        <begin position="33"/>
        <end position="176"/>
    </location>
</feature>
<proteinExistence type="predicted"/>
<dbReference type="EMBL" id="WHWC01000008">
    <property type="protein sequence ID" value="KAG8378087.1"/>
    <property type="molecule type" value="Genomic_DNA"/>
</dbReference>
<dbReference type="Pfam" id="PF04043">
    <property type="entry name" value="PMEI"/>
    <property type="match status" value="1"/>
</dbReference>
<dbReference type="Gene3D" id="1.20.140.40">
    <property type="entry name" value="Invertase/pectin methylesterase inhibitor family protein"/>
    <property type="match status" value="1"/>
</dbReference>
<dbReference type="SUPFAM" id="SSF101148">
    <property type="entry name" value="Plant invertase/pectin methylesterase inhibitor"/>
    <property type="match status" value="1"/>
</dbReference>
<protein>
    <recommendedName>
        <fullName evidence="2">Pectinesterase inhibitor domain-containing protein</fullName>
    </recommendedName>
</protein>
<gene>
    <name evidence="3" type="ORF">BUALT_Bualt08G0101600</name>
</gene>
<evidence type="ECO:0000313" key="4">
    <source>
        <dbReference type="Proteomes" id="UP000826271"/>
    </source>
</evidence>
<keyword evidence="1" id="KW-0732">Signal</keyword>
<name>A0AAV6XBQ8_9LAMI</name>
<reference evidence="3" key="1">
    <citation type="submission" date="2019-10" db="EMBL/GenBank/DDBJ databases">
        <authorList>
            <person name="Zhang R."/>
            <person name="Pan Y."/>
            <person name="Wang J."/>
            <person name="Ma R."/>
            <person name="Yu S."/>
        </authorList>
    </citation>
    <scope>NUCLEOTIDE SEQUENCE</scope>
    <source>
        <strain evidence="3">LA-IB0</strain>
        <tissue evidence="3">Leaf</tissue>
    </source>
</reference>
<feature type="signal peptide" evidence="1">
    <location>
        <begin position="1"/>
        <end position="29"/>
    </location>
</feature>
<evidence type="ECO:0000259" key="2">
    <source>
        <dbReference type="SMART" id="SM00856"/>
    </source>
</evidence>
<dbReference type="GO" id="GO:0004857">
    <property type="term" value="F:enzyme inhibitor activity"/>
    <property type="evidence" value="ECO:0007669"/>
    <property type="project" value="InterPro"/>
</dbReference>
<accession>A0AAV6XBQ8</accession>
<dbReference type="NCBIfam" id="TIGR01614">
    <property type="entry name" value="PME_inhib"/>
    <property type="match status" value="1"/>
</dbReference>
<sequence>MASSIVSILTTLFIATIFLFISSPNIVTSTKITTSPLIGEACSNKGRNIDSKLCIKVLQSQRQVVSAKKLFDLSIRIMKSGLSNATNTLKYLEKRLNKPKIDPNLKGALQKCKSSYDLVTSSFKSALSEVRDYKNYDLPSYELLIASTDNIKPCVEIVASKKIKDGIILIGNKVVPIFGLSACNVVDRLYLNSRTPPPPRHHVS</sequence>
<evidence type="ECO:0000256" key="1">
    <source>
        <dbReference type="SAM" id="SignalP"/>
    </source>
</evidence>
<keyword evidence="4" id="KW-1185">Reference proteome</keyword>
<dbReference type="SMART" id="SM00856">
    <property type="entry name" value="PMEI"/>
    <property type="match status" value="1"/>
</dbReference>